<sequence>MAAAQLLFFLFMLPHLTISDDGSLPLPRFSFRWMDRKDKFRAGDIATIQVMILGNYRIGEYRHPFNPNISVNDKMGNTSYITGVSSIFNPDLNNWRILFMPIMVGLFNVLITDENFNVFDASMHYYVTPGPIYSPGGIVSWMGEVNHFVAGTKATVLILPKDAFGNNVTSVSEGKNIDNFEVYATNANGSNTDLLNVSNRGWNGFGYLYIEFIVTTSGSFLAHVKQKNEALIGSPLSFTVDPEALDVGNCLPEWITETKSFQLFSTMETFINQRDKYGNLVPGLCAFDFDVMEKGTNLSLPIGDLQYEEVFPGIQSFSFKLVEPGDFILLISDKDKKNQILNMPYEFNVYIGYIDGLASIVNGSGLHNSVAGEVSKFSILLRDAYQYPSPLELERVQVQITVPSLLLRVYPQIYPMDSVNGTEPTGMLNYGPFGPTGIASVPSVYPYNNSARNWKTMSSAFDVLYVPEKSGVYEIRVFCGNIPLNDGFPYTKEVSAGKVNSSISRIVNFAPKVSTLIVNDIVVQLMDSFSNPVLLQAPNLFLEIASINRSAFTVFLFVDNKDGTYTGSFLVMDVGTYEICVTFDVTHLLPCPFGVNAYIRDYFPEAYNDTVSVWEDESTAFNAVGNDFYDGGNATVVEYQKPGHGSLLQYGILFRYTPYKGFYGNDSFMYTMSDVNGNIASGFVNIYVLCIPPQFVSFPRELQENEDILGPKFGGFPGFEITYSDSRENISVMLSAQHGTVFLSPLRMQLWDPMWNELSVSKMEGRAEDLHIVGRLEVINFALQSLQYIGDANFSGTDAIRVSTINKNGKNNLDVPVSVKPINDPPVINVPEFIILRNETEDEGVLIFDRQLDKFNFSIGDPDHLHFPGNESLFRVMFSLEVSSGFFSAKLPAELISTTELKLKNSKQWQPLQTFVEISGYFTVKAKGLRFRGTINDCNSVLQQLLYYGDEHGGVLRVNVNDMGWYGCYPDCAEMMSVPLTSEATVNLRTRMPVDPLVDHSVESVIVLELIVLSSLVVILLFFTCKCVIVLIHEKKKRRVQSQNIQLYKLQSFHEQTSSTDSSENLIPSPVKESGEPSHLSDPNLHGLD</sequence>
<proteinExistence type="predicted"/>
<reference evidence="2" key="1">
    <citation type="journal article" date="2022" name="Mol. Ecol. Resour.">
        <title>The genomes of chicory, endive, great burdock and yacon provide insights into Asteraceae palaeo-polyploidization history and plant inulin production.</title>
        <authorList>
            <person name="Fan W."/>
            <person name="Wang S."/>
            <person name="Wang H."/>
            <person name="Wang A."/>
            <person name="Jiang F."/>
            <person name="Liu H."/>
            <person name="Zhao H."/>
            <person name="Xu D."/>
            <person name="Zhang Y."/>
        </authorList>
    </citation>
    <scope>NUCLEOTIDE SEQUENCE [LARGE SCALE GENOMIC DNA]</scope>
    <source>
        <strain evidence="2">cv. Niubang</strain>
    </source>
</reference>
<keyword evidence="2" id="KW-1185">Reference proteome</keyword>
<gene>
    <name evidence="1" type="ORF">L6452_31377</name>
</gene>
<dbReference type="EMBL" id="CM042057">
    <property type="protein sequence ID" value="KAI3691581.1"/>
    <property type="molecule type" value="Genomic_DNA"/>
</dbReference>
<evidence type="ECO:0000313" key="2">
    <source>
        <dbReference type="Proteomes" id="UP001055879"/>
    </source>
</evidence>
<accession>A0ACB8Z1L7</accession>
<protein>
    <submittedName>
        <fullName evidence="1">Uncharacterized protein</fullName>
    </submittedName>
</protein>
<reference evidence="1 2" key="2">
    <citation type="journal article" date="2022" name="Mol. Ecol. Resour.">
        <title>The genomes of chicory, endive, great burdock and yacon provide insights into Asteraceae paleo-polyploidization history and plant inulin production.</title>
        <authorList>
            <person name="Fan W."/>
            <person name="Wang S."/>
            <person name="Wang H."/>
            <person name="Wang A."/>
            <person name="Jiang F."/>
            <person name="Liu H."/>
            <person name="Zhao H."/>
            <person name="Xu D."/>
            <person name="Zhang Y."/>
        </authorList>
    </citation>
    <scope>NUCLEOTIDE SEQUENCE [LARGE SCALE GENOMIC DNA]</scope>
    <source>
        <strain evidence="2">cv. Niubang</strain>
    </source>
</reference>
<organism evidence="1 2">
    <name type="scientific">Arctium lappa</name>
    <name type="common">Greater burdock</name>
    <name type="synonym">Lappa major</name>
    <dbReference type="NCBI Taxonomy" id="4217"/>
    <lineage>
        <taxon>Eukaryota</taxon>
        <taxon>Viridiplantae</taxon>
        <taxon>Streptophyta</taxon>
        <taxon>Embryophyta</taxon>
        <taxon>Tracheophyta</taxon>
        <taxon>Spermatophyta</taxon>
        <taxon>Magnoliopsida</taxon>
        <taxon>eudicotyledons</taxon>
        <taxon>Gunneridae</taxon>
        <taxon>Pentapetalae</taxon>
        <taxon>asterids</taxon>
        <taxon>campanulids</taxon>
        <taxon>Asterales</taxon>
        <taxon>Asteraceae</taxon>
        <taxon>Carduoideae</taxon>
        <taxon>Cardueae</taxon>
        <taxon>Arctiinae</taxon>
        <taxon>Arctium</taxon>
    </lineage>
</organism>
<dbReference type="Proteomes" id="UP001055879">
    <property type="component" value="Linkage Group LG11"/>
</dbReference>
<evidence type="ECO:0000313" key="1">
    <source>
        <dbReference type="EMBL" id="KAI3691581.1"/>
    </source>
</evidence>
<comment type="caution">
    <text evidence="1">The sequence shown here is derived from an EMBL/GenBank/DDBJ whole genome shotgun (WGS) entry which is preliminary data.</text>
</comment>
<name>A0ACB8Z1L7_ARCLA</name>